<evidence type="ECO:0000256" key="2">
    <source>
        <dbReference type="ARBA" id="ARBA00023125"/>
    </source>
</evidence>
<dbReference type="InterPro" id="IPR036388">
    <property type="entry name" value="WH-like_DNA-bd_sf"/>
</dbReference>
<dbReference type="InterPro" id="IPR011991">
    <property type="entry name" value="ArsR-like_HTH"/>
</dbReference>
<protein>
    <submittedName>
        <fullName evidence="5">Transcriptional regulator</fullName>
    </submittedName>
</protein>
<dbReference type="SUPFAM" id="SSF46785">
    <property type="entry name" value="Winged helix' DNA-binding domain"/>
    <property type="match status" value="1"/>
</dbReference>
<dbReference type="Pfam" id="PF01022">
    <property type="entry name" value="HTH_5"/>
    <property type="match status" value="1"/>
</dbReference>
<evidence type="ECO:0000259" key="4">
    <source>
        <dbReference type="PROSITE" id="PS50987"/>
    </source>
</evidence>
<dbReference type="InterPro" id="IPR001845">
    <property type="entry name" value="HTH_ArsR_DNA-bd_dom"/>
</dbReference>
<reference evidence="5 6" key="1">
    <citation type="journal article" date="2007" name="Photosyn. Res.">
        <title>Complete nucleotide sequence of the freshwater unicellular cyanobacterium Synechococcus elongatus PCC 6301 chromosome: gene content and organization.</title>
        <authorList>
            <person name="Sugita C."/>
            <person name="Ogata K."/>
            <person name="Shikata M."/>
            <person name="Jikuya H."/>
            <person name="Takano J."/>
            <person name="Furumichi M."/>
            <person name="Kanehisa M."/>
            <person name="Omata T."/>
            <person name="Sugiura M."/>
            <person name="Sugita M."/>
        </authorList>
    </citation>
    <scope>NUCLEOTIDE SEQUENCE [LARGE SCALE GENOMIC DNA]</scope>
    <source>
        <strain evidence="6">ATCC 27144 / PCC 6301 / SAUG 1402/1</strain>
    </source>
</reference>
<organism evidence="5 6">
    <name type="scientific">Synechococcus sp. (strain ATCC 27144 / PCC 6301 / SAUG 1402/1)</name>
    <name type="common">Anacystis nidulans</name>
    <dbReference type="NCBI Taxonomy" id="269084"/>
    <lineage>
        <taxon>Bacteria</taxon>
        <taxon>Bacillati</taxon>
        <taxon>Cyanobacteriota</taxon>
        <taxon>Cyanophyceae</taxon>
        <taxon>Synechococcales</taxon>
        <taxon>Synechococcaceae</taxon>
        <taxon>Synechococcus</taxon>
    </lineage>
</organism>
<evidence type="ECO:0000256" key="3">
    <source>
        <dbReference type="ARBA" id="ARBA00023163"/>
    </source>
</evidence>
<dbReference type="PRINTS" id="PR00778">
    <property type="entry name" value="HTHARSR"/>
</dbReference>
<evidence type="ECO:0000256" key="1">
    <source>
        <dbReference type="ARBA" id="ARBA00023015"/>
    </source>
</evidence>
<keyword evidence="3" id="KW-0804">Transcription</keyword>
<dbReference type="GO" id="GO:0003700">
    <property type="term" value="F:DNA-binding transcription factor activity"/>
    <property type="evidence" value="ECO:0007669"/>
    <property type="project" value="InterPro"/>
</dbReference>
<dbReference type="PANTHER" id="PTHR43132">
    <property type="entry name" value="ARSENICAL RESISTANCE OPERON REPRESSOR ARSR-RELATED"/>
    <property type="match status" value="1"/>
</dbReference>
<dbReference type="eggNOG" id="COG0640">
    <property type="taxonomic scope" value="Bacteria"/>
</dbReference>
<dbReference type="SMART" id="SM00418">
    <property type="entry name" value="HTH_ARSR"/>
    <property type="match status" value="1"/>
</dbReference>
<dbReference type="InterPro" id="IPR036390">
    <property type="entry name" value="WH_DNA-bd_sf"/>
</dbReference>
<dbReference type="PROSITE" id="PS50987">
    <property type="entry name" value="HTH_ARSR_2"/>
    <property type="match status" value="1"/>
</dbReference>
<dbReference type="CDD" id="cd00090">
    <property type="entry name" value="HTH_ARSR"/>
    <property type="match status" value="1"/>
</dbReference>
<keyword evidence="2" id="KW-0238">DNA-binding</keyword>
<dbReference type="EMBL" id="AP008231">
    <property type="protein sequence ID" value="BAD78794.1"/>
    <property type="molecule type" value="Genomic_DNA"/>
</dbReference>
<evidence type="ECO:0000313" key="5">
    <source>
        <dbReference type="EMBL" id="BAD78794.1"/>
    </source>
</evidence>
<sequence length="108" mass="11847">MSMNSAALAQVADYFKLLSESTRLQVLCTLKEGALSVSEIVAASGLGQANVSKHLKLLHQAGVVSRTPRQGCVYYEICDSTVFELCEVVSQRLVQHLAEQQAVLSHWR</sequence>
<dbReference type="PANTHER" id="PTHR43132:SF9">
    <property type="entry name" value="ARSR FAMILY TRANSCRIPTIONAL REGULATORY PROTEIN"/>
    <property type="match status" value="1"/>
</dbReference>
<dbReference type="InterPro" id="IPR051011">
    <property type="entry name" value="Metal_resp_trans_reg"/>
</dbReference>
<gene>
    <name evidence="5" type="ordered locus">syc0604_c</name>
</gene>
<feature type="domain" description="HTH arsR-type" evidence="4">
    <location>
        <begin position="3"/>
        <end position="97"/>
    </location>
</feature>
<dbReference type="NCBIfam" id="NF033788">
    <property type="entry name" value="HTH_metalloreg"/>
    <property type="match status" value="1"/>
</dbReference>
<dbReference type="KEGG" id="syc:syc0604_c"/>
<dbReference type="AlphaFoldDB" id="A0A0H3K6P5"/>
<accession>A0A0H3K6P5</accession>
<dbReference type="Proteomes" id="UP000001175">
    <property type="component" value="Chromosome"/>
</dbReference>
<dbReference type="Gene3D" id="1.10.10.10">
    <property type="entry name" value="Winged helix-like DNA-binding domain superfamily/Winged helix DNA-binding domain"/>
    <property type="match status" value="1"/>
</dbReference>
<keyword evidence="1" id="KW-0805">Transcription regulation</keyword>
<dbReference type="GO" id="GO:0003677">
    <property type="term" value="F:DNA binding"/>
    <property type="evidence" value="ECO:0007669"/>
    <property type="project" value="UniProtKB-KW"/>
</dbReference>
<evidence type="ECO:0000313" key="6">
    <source>
        <dbReference type="Proteomes" id="UP000001175"/>
    </source>
</evidence>
<proteinExistence type="predicted"/>
<name>A0A0H3K6P5_SYNP6</name>